<dbReference type="Proteomes" id="UP000217790">
    <property type="component" value="Unassembled WGS sequence"/>
</dbReference>
<evidence type="ECO:0000313" key="1">
    <source>
        <dbReference type="EMBL" id="PBK98409.1"/>
    </source>
</evidence>
<dbReference type="EMBL" id="KZ293648">
    <property type="protein sequence ID" value="PBK98409.1"/>
    <property type="molecule type" value="Genomic_DNA"/>
</dbReference>
<accession>A0A2H3DT48</accession>
<reference evidence="2" key="1">
    <citation type="journal article" date="2017" name="Nat. Ecol. Evol.">
        <title>Genome expansion and lineage-specific genetic innovations in the forest pathogenic fungi Armillaria.</title>
        <authorList>
            <person name="Sipos G."/>
            <person name="Prasanna A.N."/>
            <person name="Walter M.C."/>
            <person name="O'Connor E."/>
            <person name="Balint B."/>
            <person name="Krizsan K."/>
            <person name="Kiss B."/>
            <person name="Hess J."/>
            <person name="Varga T."/>
            <person name="Slot J."/>
            <person name="Riley R."/>
            <person name="Boka B."/>
            <person name="Rigling D."/>
            <person name="Barry K."/>
            <person name="Lee J."/>
            <person name="Mihaltcheva S."/>
            <person name="LaButti K."/>
            <person name="Lipzen A."/>
            <person name="Waldron R."/>
            <person name="Moloney N.M."/>
            <person name="Sperisen C."/>
            <person name="Kredics L."/>
            <person name="Vagvoelgyi C."/>
            <person name="Patrignani A."/>
            <person name="Fitzpatrick D."/>
            <person name="Nagy I."/>
            <person name="Doyle S."/>
            <person name="Anderson J.B."/>
            <person name="Grigoriev I.V."/>
            <person name="Gueldener U."/>
            <person name="Muensterkoetter M."/>
            <person name="Nagy L.G."/>
        </authorList>
    </citation>
    <scope>NUCLEOTIDE SEQUENCE [LARGE SCALE GENOMIC DNA]</scope>
    <source>
        <strain evidence="2">Ar21-2</strain>
    </source>
</reference>
<sequence length="173" mass="18653">MTILLGQQWLALTLKAYPAGYRSENTNSTHPCGVLRVTSPMFLRPVPAPKATRSLEGFPATRGSAGSGGGHKYYLGMPGTRLTRNNIFQFLGDADLNAYAKGLNTRCFQLLIGASRLVVDLVRASSILYPVVHALAVSRIDMAPANGVVDLDSGFSVLIGGWHLWYLHPSPQA</sequence>
<proteinExistence type="predicted"/>
<dbReference type="AlphaFoldDB" id="A0A2H3DT48"/>
<protein>
    <submittedName>
        <fullName evidence="1">Uncharacterized protein</fullName>
    </submittedName>
</protein>
<keyword evidence="2" id="KW-1185">Reference proteome</keyword>
<evidence type="ECO:0000313" key="2">
    <source>
        <dbReference type="Proteomes" id="UP000217790"/>
    </source>
</evidence>
<gene>
    <name evidence="1" type="ORF">ARMGADRAFT_1026420</name>
</gene>
<dbReference type="InParanoid" id="A0A2H3DT48"/>
<organism evidence="1 2">
    <name type="scientific">Armillaria gallica</name>
    <name type="common">Bulbous honey fungus</name>
    <name type="synonym">Armillaria bulbosa</name>
    <dbReference type="NCBI Taxonomy" id="47427"/>
    <lineage>
        <taxon>Eukaryota</taxon>
        <taxon>Fungi</taxon>
        <taxon>Dikarya</taxon>
        <taxon>Basidiomycota</taxon>
        <taxon>Agaricomycotina</taxon>
        <taxon>Agaricomycetes</taxon>
        <taxon>Agaricomycetidae</taxon>
        <taxon>Agaricales</taxon>
        <taxon>Marasmiineae</taxon>
        <taxon>Physalacriaceae</taxon>
        <taxon>Armillaria</taxon>
    </lineage>
</organism>
<name>A0A2H3DT48_ARMGA</name>